<dbReference type="PANTHER" id="PTHR44757:SF2">
    <property type="entry name" value="BIOFILM ARCHITECTURE MAINTENANCE PROTEIN MBAA"/>
    <property type="match status" value="1"/>
</dbReference>
<dbReference type="OrthoDB" id="9813903at2"/>
<sequence length="759" mass="83259">MHGPILTALLYNAALLLAMVLVFELASSRYRLDASRGTQMLTGGVLGLISIGVMMAPFDFAPGIVFDTRSVILAMSGLFFGALPTIVAAAIAAAYRFALGGGGAWTGVFVIVAAGAIGYAWRLRCSGSLAEVRGRELYALGLAVHLTMLALMMTLPTGAGPGVIAAIGLPVMFVHPLATATLGMLLANRLRRDRSERELQRSEALYRSLVDSLPQNIFRYDREGRLTFANRVFQQTIGRSEAELMGISVYSLAPPDLAQHYRSIDAEVLASGEPVSLTGTHPSTRTGELVHVEIVKSPIRAPDGTIEGIQCAVTDVTERREAEARVHRLAYYDTLTGLPNRSLLTDRLAQNLAAQRRAPSVEALMLLNIDRFKIVNDARGYRAGDALLKAFAERLQDLLRSGDTLARMIGDEFAILLPDVSGRADRASRRALTVAEKIHAELRRPLLIDGEEFAVSASIGITLFPDENGEDSPEAVLRRADTALHRAKAGTDQTAFFDTVMGESATQSFRVERDLRHALAHDELCLHLQSLIHPERGTIGAEVLVRWKHPVFGLLYPNAFVPIAEESTLIVELGSWVLTEACALIAVEARAGRELRLSVNISPRQFRQRDFVPRLKTLLAESGAAPRQLTLEITEGLFLHEIDEITARMNELAALGVRFSIDDFGTGYSSLAYLKRLPIHELKIDKSFIQDAPDDPNDAALVETILSVARHLQLDVVAEGVETEEQAAFLSRRASVIHQGYLYDRPEAAERWLERWRQV</sequence>
<dbReference type="GO" id="GO:0005886">
    <property type="term" value="C:plasma membrane"/>
    <property type="evidence" value="ECO:0007669"/>
    <property type="project" value="UniProtKB-SubCell"/>
</dbReference>
<dbReference type="InterPro" id="IPR035919">
    <property type="entry name" value="EAL_sf"/>
</dbReference>
<evidence type="ECO:0000256" key="4">
    <source>
        <dbReference type="ARBA" id="ARBA00022989"/>
    </source>
</evidence>
<dbReference type="Gene3D" id="3.20.20.450">
    <property type="entry name" value="EAL domain"/>
    <property type="match status" value="1"/>
</dbReference>
<gene>
    <name evidence="11" type="ORF">C0099_02795</name>
</gene>
<evidence type="ECO:0000256" key="6">
    <source>
        <dbReference type="SAM" id="Phobius"/>
    </source>
</evidence>
<evidence type="ECO:0000256" key="5">
    <source>
        <dbReference type="ARBA" id="ARBA00023136"/>
    </source>
</evidence>
<dbReference type="Pfam" id="PF08448">
    <property type="entry name" value="PAS_4"/>
    <property type="match status" value="1"/>
</dbReference>
<dbReference type="InterPro" id="IPR000700">
    <property type="entry name" value="PAS-assoc_C"/>
</dbReference>
<evidence type="ECO:0000313" key="11">
    <source>
        <dbReference type="EMBL" id="AUN93969.1"/>
    </source>
</evidence>
<feature type="transmembrane region" description="Helical" evidence="6">
    <location>
        <begin position="72"/>
        <end position="98"/>
    </location>
</feature>
<dbReference type="InterPro" id="IPR000014">
    <property type="entry name" value="PAS"/>
</dbReference>
<dbReference type="NCBIfam" id="TIGR00254">
    <property type="entry name" value="GGDEF"/>
    <property type="match status" value="1"/>
</dbReference>
<keyword evidence="3 6" id="KW-0812">Transmembrane</keyword>
<dbReference type="Gene3D" id="3.30.70.270">
    <property type="match status" value="1"/>
</dbReference>
<feature type="domain" description="EAL" evidence="9">
    <location>
        <begin position="508"/>
        <end position="759"/>
    </location>
</feature>
<dbReference type="Gene3D" id="3.30.450.20">
    <property type="entry name" value="PAS domain"/>
    <property type="match status" value="1"/>
</dbReference>
<dbReference type="SMART" id="SM00267">
    <property type="entry name" value="GGDEF"/>
    <property type="match status" value="1"/>
</dbReference>
<evidence type="ECO:0000259" key="10">
    <source>
        <dbReference type="PROSITE" id="PS50887"/>
    </source>
</evidence>
<dbReference type="InterPro" id="IPR000160">
    <property type="entry name" value="GGDEF_dom"/>
</dbReference>
<evidence type="ECO:0000259" key="8">
    <source>
        <dbReference type="PROSITE" id="PS50113"/>
    </source>
</evidence>
<evidence type="ECO:0000256" key="3">
    <source>
        <dbReference type="ARBA" id="ARBA00022692"/>
    </source>
</evidence>
<dbReference type="Proteomes" id="UP000242205">
    <property type="component" value="Chromosome"/>
</dbReference>
<dbReference type="Pfam" id="PF07694">
    <property type="entry name" value="5TM-5TMR_LYT"/>
    <property type="match status" value="1"/>
</dbReference>
<feature type="transmembrane region" description="Helical" evidence="6">
    <location>
        <begin position="137"/>
        <end position="157"/>
    </location>
</feature>
<dbReference type="Pfam" id="PF00563">
    <property type="entry name" value="EAL"/>
    <property type="match status" value="1"/>
</dbReference>
<dbReference type="GO" id="GO:0000155">
    <property type="term" value="F:phosphorelay sensor kinase activity"/>
    <property type="evidence" value="ECO:0007669"/>
    <property type="project" value="InterPro"/>
</dbReference>
<feature type="domain" description="PAS" evidence="7">
    <location>
        <begin position="202"/>
        <end position="272"/>
    </location>
</feature>
<evidence type="ECO:0000259" key="7">
    <source>
        <dbReference type="PROSITE" id="PS50112"/>
    </source>
</evidence>
<dbReference type="SUPFAM" id="SSF55073">
    <property type="entry name" value="Nucleotide cyclase"/>
    <property type="match status" value="1"/>
</dbReference>
<dbReference type="InterPro" id="IPR043128">
    <property type="entry name" value="Rev_trsase/Diguanyl_cyclase"/>
</dbReference>
<dbReference type="SMART" id="SM00052">
    <property type="entry name" value="EAL"/>
    <property type="match status" value="1"/>
</dbReference>
<accession>A0A2I6S3Y4</accession>
<feature type="domain" description="GGDEF" evidence="10">
    <location>
        <begin position="360"/>
        <end position="499"/>
    </location>
</feature>
<dbReference type="PROSITE" id="PS50883">
    <property type="entry name" value="EAL"/>
    <property type="match status" value="1"/>
</dbReference>
<dbReference type="InterPro" id="IPR013656">
    <property type="entry name" value="PAS_4"/>
</dbReference>
<dbReference type="NCBIfam" id="TIGR00229">
    <property type="entry name" value="sensory_box"/>
    <property type="match status" value="1"/>
</dbReference>
<reference evidence="11 12" key="1">
    <citation type="submission" date="2018-01" db="EMBL/GenBank/DDBJ databases">
        <authorList>
            <person name="Fu G.-Y."/>
        </authorList>
    </citation>
    <scope>NUCLEOTIDE SEQUENCE [LARGE SCALE GENOMIC DNA]</scope>
    <source>
        <strain evidence="11 12">SY39</strain>
    </source>
</reference>
<protein>
    <submittedName>
        <fullName evidence="11">GGDEF domain-containing protein</fullName>
    </submittedName>
</protein>
<dbReference type="SMART" id="SM00091">
    <property type="entry name" value="PAS"/>
    <property type="match status" value="1"/>
</dbReference>
<proteinExistence type="predicted"/>
<dbReference type="SUPFAM" id="SSF55785">
    <property type="entry name" value="PYP-like sensor domain (PAS domain)"/>
    <property type="match status" value="1"/>
</dbReference>
<dbReference type="Pfam" id="PF00990">
    <property type="entry name" value="GGDEF"/>
    <property type="match status" value="1"/>
</dbReference>
<dbReference type="KEGG" id="atw:C0099_02795"/>
<evidence type="ECO:0000313" key="12">
    <source>
        <dbReference type="Proteomes" id="UP000242205"/>
    </source>
</evidence>
<feature type="transmembrane region" description="Helical" evidence="6">
    <location>
        <begin position="9"/>
        <end position="28"/>
    </location>
</feature>
<evidence type="ECO:0000256" key="1">
    <source>
        <dbReference type="ARBA" id="ARBA00004651"/>
    </source>
</evidence>
<keyword evidence="12" id="KW-1185">Reference proteome</keyword>
<dbReference type="PROSITE" id="PS50887">
    <property type="entry name" value="GGDEF"/>
    <property type="match status" value="1"/>
</dbReference>
<dbReference type="SUPFAM" id="SSF141868">
    <property type="entry name" value="EAL domain-like"/>
    <property type="match status" value="1"/>
</dbReference>
<dbReference type="GO" id="GO:0071555">
    <property type="term" value="P:cell wall organization"/>
    <property type="evidence" value="ECO:0007669"/>
    <property type="project" value="InterPro"/>
</dbReference>
<dbReference type="RefSeq" id="WP_102246042.1">
    <property type="nucleotide sequence ID" value="NZ_CP025682.1"/>
</dbReference>
<comment type="subcellular location">
    <subcellularLocation>
        <location evidence="1">Cell membrane</location>
        <topology evidence="1">Multi-pass membrane protein</topology>
    </subcellularLocation>
</comment>
<dbReference type="PROSITE" id="PS50112">
    <property type="entry name" value="PAS"/>
    <property type="match status" value="1"/>
</dbReference>
<dbReference type="EMBL" id="CP025682">
    <property type="protein sequence ID" value="AUN93969.1"/>
    <property type="molecule type" value="Genomic_DNA"/>
</dbReference>
<dbReference type="InterPro" id="IPR035965">
    <property type="entry name" value="PAS-like_dom_sf"/>
</dbReference>
<keyword evidence="2" id="KW-1003">Cell membrane</keyword>
<feature type="transmembrane region" description="Helical" evidence="6">
    <location>
        <begin position="104"/>
        <end position="125"/>
    </location>
</feature>
<dbReference type="InterPro" id="IPR029787">
    <property type="entry name" value="Nucleotide_cyclase"/>
</dbReference>
<dbReference type="CDD" id="cd00130">
    <property type="entry name" value="PAS"/>
    <property type="match status" value="1"/>
</dbReference>
<feature type="transmembrane region" description="Helical" evidence="6">
    <location>
        <begin position="40"/>
        <end position="60"/>
    </location>
</feature>
<evidence type="ECO:0000259" key="9">
    <source>
        <dbReference type="PROSITE" id="PS50883"/>
    </source>
</evidence>
<dbReference type="CDD" id="cd01949">
    <property type="entry name" value="GGDEF"/>
    <property type="match status" value="1"/>
</dbReference>
<organism evidence="11 12">
    <name type="scientific">Pseudazoarcus pumilus</name>
    <dbReference type="NCBI Taxonomy" id="2067960"/>
    <lineage>
        <taxon>Bacteria</taxon>
        <taxon>Pseudomonadati</taxon>
        <taxon>Pseudomonadota</taxon>
        <taxon>Betaproteobacteria</taxon>
        <taxon>Rhodocyclales</taxon>
        <taxon>Zoogloeaceae</taxon>
        <taxon>Pseudazoarcus</taxon>
    </lineage>
</organism>
<dbReference type="PROSITE" id="PS50113">
    <property type="entry name" value="PAC"/>
    <property type="match status" value="1"/>
</dbReference>
<keyword evidence="5 6" id="KW-0472">Membrane</keyword>
<feature type="transmembrane region" description="Helical" evidence="6">
    <location>
        <begin position="163"/>
        <end position="187"/>
    </location>
</feature>
<dbReference type="InterPro" id="IPR011620">
    <property type="entry name" value="Sig_transdc_His_kinase_LytS_TM"/>
</dbReference>
<feature type="domain" description="PAC" evidence="8">
    <location>
        <begin position="273"/>
        <end position="328"/>
    </location>
</feature>
<evidence type="ECO:0000256" key="2">
    <source>
        <dbReference type="ARBA" id="ARBA00022475"/>
    </source>
</evidence>
<dbReference type="InterPro" id="IPR001633">
    <property type="entry name" value="EAL_dom"/>
</dbReference>
<dbReference type="AlphaFoldDB" id="A0A2I6S3Y4"/>
<dbReference type="CDD" id="cd01948">
    <property type="entry name" value="EAL"/>
    <property type="match status" value="1"/>
</dbReference>
<keyword evidence="4 6" id="KW-1133">Transmembrane helix</keyword>
<dbReference type="InterPro" id="IPR052155">
    <property type="entry name" value="Biofilm_reg_signaling"/>
</dbReference>
<name>A0A2I6S3Y4_9RHOO</name>
<dbReference type="PANTHER" id="PTHR44757">
    <property type="entry name" value="DIGUANYLATE CYCLASE DGCP"/>
    <property type="match status" value="1"/>
</dbReference>